<dbReference type="STRING" id="1227488.C477_07733"/>
<dbReference type="OrthoDB" id="161910at2157"/>
<evidence type="ECO:0000313" key="2">
    <source>
        <dbReference type="EMBL" id="ELZ19543.1"/>
    </source>
</evidence>
<gene>
    <name evidence="2" type="ORF">C477_07733</name>
</gene>
<dbReference type="RefSeq" id="WP_008893863.1">
    <property type="nucleotide sequence ID" value="NZ_AOIS01000029.1"/>
</dbReference>
<evidence type="ECO:0000313" key="3">
    <source>
        <dbReference type="Proteomes" id="UP000011657"/>
    </source>
</evidence>
<dbReference type="Pfam" id="PF13417">
    <property type="entry name" value="GST_N_3"/>
    <property type="match status" value="1"/>
</dbReference>
<name>M0CAC4_9EURY</name>
<dbReference type="PATRIC" id="fig|1227488.3.peg.1520"/>
<dbReference type="PANTHER" id="PTHR45288:SF1">
    <property type="entry name" value="THIOREDOXIN FAMILY PROTEIN"/>
    <property type="match status" value="1"/>
</dbReference>
<feature type="domain" description="GST N-terminal" evidence="1">
    <location>
        <begin position="7"/>
        <end position="90"/>
    </location>
</feature>
<dbReference type="eggNOG" id="arCOG02608">
    <property type="taxonomic scope" value="Archaea"/>
</dbReference>
<dbReference type="PANTHER" id="PTHR45288">
    <property type="entry name" value="THIOREDOXIN FAMILY PROTEIN"/>
    <property type="match status" value="1"/>
</dbReference>
<evidence type="ECO:0000259" key="1">
    <source>
        <dbReference type="Pfam" id="PF13417"/>
    </source>
</evidence>
<proteinExistence type="predicted"/>
<dbReference type="Proteomes" id="UP000011657">
    <property type="component" value="Unassembled WGS sequence"/>
</dbReference>
<organism evidence="2 3">
    <name type="scientific">Haloterrigena salina JCM 13891</name>
    <dbReference type="NCBI Taxonomy" id="1227488"/>
    <lineage>
        <taxon>Archaea</taxon>
        <taxon>Methanobacteriati</taxon>
        <taxon>Methanobacteriota</taxon>
        <taxon>Stenosarchaea group</taxon>
        <taxon>Halobacteria</taxon>
        <taxon>Halobacteriales</taxon>
        <taxon>Natrialbaceae</taxon>
        <taxon>Haloterrigena</taxon>
    </lineage>
</organism>
<dbReference type="SUPFAM" id="SSF52833">
    <property type="entry name" value="Thioredoxin-like"/>
    <property type="match status" value="1"/>
</dbReference>
<dbReference type="PROSITE" id="PS51354">
    <property type="entry name" value="GLUTAREDOXIN_2"/>
    <property type="match status" value="1"/>
</dbReference>
<dbReference type="AlphaFoldDB" id="M0CAC4"/>
<protein>
    <recommendedName>
        <fullName evidence="1">GST N-terminal domain-containing protein</fullName>
    </recommendedName>
</protein>
<accession>M0CAC4</accession>
<reference evidence="2 3" key="1">
    <citation type="journal article" date="2014" name="PLoS Genet.">
        <title>Phylogenetically driven sequencing of extremely halophilic archaea reveals strategies for static and dynamic osmo-response.</title>
        <authorList>
            <person name="Becker E.A."/>
            <person name="Seitzer P.M."/>
            <person name="Tritt A."/>
            <person name="Larsen D."/>
            <person name="Krusor M."/>
            <person name="Yao A.I."/>
            <person name="Wu D."/>
            <person name="Madern D."/>
            <person name="Eisen J.A."/>
            <person name="Darling A.E."/>
            <person name="Facciotti M.T."/>
        </authorList>
    </citation>
    <scope>NUCLEOTIDE SEQUENCE [LARGE SCALE GENOMIC DNA]</scope>
    <source>
        <strain evidence="2 3">JCM 13891</strain>
    </source>
</reference>
<comment type="caution">
    <text evidence="2">The sequence shown here is derived from an EMBL/GenBank/DDBJ whole genome shotgun (WGS) entry which is preliminary data.</text>
</comment>
<keyword evidence="3" id="KW-1185">Reference proteome</keyword>
<dbReference type="Gene3D" id="3.40.30.10">
    <property type="entry name" value="Glutaredoxin"/>
    <property type="match status" value="1"/>
</dbReference>
<dbReference type="InterPro" id="IPR004045">
    <property type="entry name" value="Glutathione_S-Trfase_N"/>
</dbReference>
<sequence length="90" mass="10166">MPYVLELYQAEGCPNSAEVRETLTDLGLSYVIHNPRRPGSEGGDTLNELTQRAMVDIGGEDAIPFLVDTDRAETRYESEEIVDYLETHYE</sequence>
<dbReference type="EMBL" id="AOIS01000029">
    <property type="protein sequence ID" value="ELZ19543.1"/>
    <property type="molecule type" value="Genomic_DNA"/>
</dbReference>
<dbReference type="InterPro" id="IPR036249">
    <property type="entry name" value="Thioredoxin-like_sf"/>
</dbReference>